<accession>A0A4R1PT25</accession>
<proteinExistence type="inferred from homology"/>
<dbReference type="RefSeq" id="WP_131297794.1">
    <property type="nucleotide sequence ID" value="NZ_JBHLST010000028.1"/>
</dbReference>
<dbReference type="InterPro" id="IPR008926">
    <property type="entry name" value="RNR_R1-su_N"/>
</dbReference>
<evidence type="ECO:0000256" key="9">
    <source>
        <dbReference type="PROSITE-ProRule" id="PRU00492"/>
    </source>
</evidence>
<feature type="domain" description="ATP-cone" evidence="12">
    <location>
        <begin position="148"/>
        <end position="237"/>
    </location>
</feature>
<comment type="caution">
    <text evidence="13">The sequence shown here is derived from an EMBL/GenBank/DDBJ whole genome shotgun (WGS) entry which is preliminary data.</text>
</comment>
<dbReference type="Pfam" id="PF00317">
    <property type="entry name" value="Ribonuc_red_lgN"/>
    <property type="match status" value="1"/>
</dbReference>
<gene>
    <name evidence="13" type="ORF">EV691_101334</name>
</gene>
<dbReference type="UniPathway" id="UPA00326"/>
<evidence type="ECO:0000256" key="1">
    <source>
        <dbReference type="ARBA" id="ARBA00010406"/>
    </source>
</evidence>
<feature type="domain" description="ATP-cone" evidence="12">
    <location>
        <begin position="32"/>
        <end position="132"/>
    </location>
</feature>
<dbReference type="PRINTS" id="PR01183">
    <property type="entry name" value="RIBORDTASEM1"/>
</dbReference>
<dbReference type="NCBIfam" id="NF005544">
    <property type="entry name" value="PRK07207.1"/>
    <property type="match status" value="1"/>
</dbReference>
<evidence type="ECO:0000313" key="14">
    <source>
        <dbReference type="Proteomes" id="UP000295169"/>
    </source>
</evidence>
<evidence type="ECO:0000256" key="7">
    <source>
        <dbReference type="ARBA" id="ARBA00024942"/>
    </source>
</evidence>
<dbReference type="InterPro" id="IPR005144">
    <property type="entry name" value="ATP-cone_dom"/>
</dbReference>
<dbReference type="PROSITE" id="PS51161">
    <property type="entry name" value="ATP_CONE"/>
    <property type="match status" value="2"/>
</dbReference>
<dbReference type="GO" id="GO:0005971">
    <property type="term" value="C:ribonucleoside-diphosphate reductase complex"/>
    <property type="evidence" value="ECO:0007669"/>
    <property type="project" value="TreeGrafter"/>
</dbReference>
<evidence type="ECO:0000256" key="3">
    <source>
        <dbReference type="ARBA" id="ARBA00022741"/>
    </source>
</evidence>
<dbReference type="Proteomes" id="UP000295169">
    <property type="component" value="Unassembled WGS sequence"/>
</dbReference>
<dbReference type="PROSITE" id="PS00089">
    <property type="entry name" value="RIBORED_LARGE"/>
    <property type="match status" value="1"/>
</dbReference>
<dbReference type="CDD" id="cd01679">
    <property type="entry name" value="RNR_I"/>
    <property type="match status" value="1"/>
</dbReference>
<organism evidence="13 14">
    <name type="scientific">Azotobacter chroococcum</name>
    <dbReference type="NCBI Taxonomy" id="353"/>
    <lineage>
        <taxon>Bacteria</taxon>
        <taxon>Pseudomonadati</taxon>
        <taxon>Pseudomonadota</taxon>
        <taxon>Gammaproteobacteria</taxon>
        <taxon>Pseudomonadales</taxon>
        <taxon>Pseudomonadaceae</taxon>
        <taxon>Azotobacter</taxon>
    </lineage>
</organism>
<keyword evidence="6 10" id="KW-0215">Deoxyribonucleotide synthesis</keyword>
<dbReference type="SUPFAM" id="SSF51998">
    <property type="entry name" value="PFL-like glycyl radical enzymes"/>
    <property type="match status" value="1"/>
</dbReference>
<dbReference type="PANTHER" id="PTHR11573:SF6">
    <property type="entry name" value="RIBONUCLEOSIDE-DIPHOSPHATE REDUCTASE LARGE SUBUNIT"/>
    <property type="match status" value="1"/>
</dbReference>
<dbReference type="InterPro" id="IPR013346">
    <property type="entry name" value="NrdE_NrdA_C"/>
</dbReference>
<comment type="catalytic activity">
    <reaction evidence="8 10">
        <text>a 2'-deoxyribonucleoside 5'-diphosphate + [thioredoxin]-disulfide + H2O = a ribonucleoside 5'-diphosphate + [thioredoxin]-dithiol</text>
        <dbReference type="Rhea" id="RHEA:23252"/>
        <dbReference type="Rhea" id="RHEA-COMP:10698"/>
        <dbReference type="Rhea" id="RHEA-COMP:10700"/>
        <dbReference type="ChEBI" id="CHEBI:15377"/>
        <dbReference type="ChEBI" id="CHEBI:29950"/>
        <dbReference type="ChEBI" id="CHEBI:50058"/>
        <dbReference type="ChEBI" id="CHEBI:57930"/>
        <dbReference type="ChEBI" id="CHEBI:73316"/>
        <dbReference type="EC" id="1.17.4.1"/>
    </reaction>
</comment>
<evidence type="ECO:0000313" key="13">
    <source>
        <dbReference type="EMBL" id="TCL34892.1"/>
    </source>
</evidence>
<keyword evidence="4 9" id="KW-0067">ATP-binding</keyword>
<evidence type="ECO:0000256" key="10">
    <source>
        <dbReference type="RuleBase" id="RU003410"/>
    </source>
</evidence>
<dbReference type="FunFam" id="3.20.70.20:FF:000009">
    <property type="entry name" value="Ribonucleoside-diphosphate reductase"/>
    <property type="match status" value="1"/>
</dbReference>
<evidence type="ECO:0000256" key="5">
    <source>
        <dbReference type="ARBA" id="ARBA00023002"/>
    </source>
</evidence>
<evidence type="ECO:0000256" key="11">
    <source>
        <dbReference type="SAM" id="MobiDB-lite"/>
    </source>
</evidence>
<dbReference type="GO" id="GO:0004748">
    <property type="term" value="F:ribonucleoside-diphosphate reductase activity, thioredoxin disulfide as acceptor"/>
    <property type="evidence" value="ECO:0007669"/>
    <property type="project" value="UniProtKB-EC"/>
</dbReference>
<dbReference type="EC" id="1.17.4.1" evidence="10"/>
<dbReference type="SUPFAM" id="SSF48168">
    <property type="entry name" value="R1 subunit of ribonucleotide reductase, N-terminal domain"/>
    <property type="match status" value="1"/>
</dbReference>
<dbReference type="Gene3D" id="3.20.70.20">
    <property type="match status" value="1"/>
</dbReference>
<evidence type="ECO:0000256" key="6">
    <source>
        <dbReference type="ARBA" id="ARBA00023116"/>
    </source>
</evidence>
<evidence type="ECO:0000256" key="2">
    <source>
        <dbReference type="ARBA" id="ARBA00022533"/>
    </source>
</evidence>
<name>A0A4R1PT25_9GAMM</name>
<dbReference type="AlphaFoldDB" id="A0A4R1PT25"/>
<evidence type="ECO:0000256" key="8">
    <source>
        <dbReference type="ARBA" id="ARBA00047754"/>
    </source>
</evidence>
<keyword evidence="2" id="KW-0021">Allosteric enzyme</keyword>
<feature type="compositionally biased region" description="Polar residues" evidence="11">
    <location>
        <begin position="8"/>
        <end position="24"/>
    </location>
</feature>
<dbReference type="InterPro" id="IPR039718">
    <property type="entry name" value="Rrm1"/>
</dbReference>
<dbReference type="InterPro" id="IPR013509">
    <property type="entry name" value="RNR_lsu_N"/>
</dbReference>
<sequence length="960" mass="106752">MHTDATRETQSPGAPRTAESTPDLATTAPGQLRVIKRNGTVVAYTDDKITVAITKAFLAVEGGTAAASSRIHETVARLTEQVSTTFKRRMPSGGTIHIEEIQDQVELALMRAGEHKVARDYVIYREARTQERKRAAAVQEVAQPHPSIRVARADGVLVPLDMGRLDTIIGEACEGLAEVDGGLIQKETLKNLYDGVAEKDVNTALVMTARTLVEREPNYSYVTARLLMDTLRAEALGFLGVAESATHHEMADLYAKALAVYVEKGIEFELLDPKLQGYDLARLGAAIDHERDQQFTYLGLQTLYDRYFLHKGGIRFELPQVFFMRVAMGLAIEEPQKEERAIEFYNLLSSFDYMASTPTLFNAGTLRPQLSSCYLTTVPDDLSGIYSAIHDNAMLSKFAGGLGNDWTPVRALGSYIKGTNGKSQGVVPFLKVVNDTAVAVNQGGKRKGAVCSYLETWHLDIEEFLELRKNTGDDRRRTHDMNTANWIPDLFMKRVFEDGQWTLFSPSDVPDLHDLTGKAFEERYEYYEALTQYGKLKLFKTVAAKDLWRKMLSMLFETGHPWLTFKDPCNLRSPQQHVGVVHSSNLCTEITLNTNKDEIAVCNLGSINLVNHINDGKLDTAKLARTVKTAVRMLDNVIDINYYSVPQAQNANFKHRPVGLGIMGFQDALYLQHLPYGSEAAIAFADQSMEAISYYAIQASCDLAEERGAYSTFEGSLWSQGILPLDSLDILAEQRGAKYIAVDRSSTLDWAPLRERVKKGMRNSNIMAIAPTATISNIVGVSQSIEPTYQNLYVKSNLSGEFTVINPYLVHDLKARDLWDGVMVNDLKYYDGSVQQIERIPQDLKDLYASAFEVETKWIVEAASRRQKWIDQSQSLNLYIAGASGKKLDVTYRMAWFRGLKTTYYLRALAATSAEKSTITTGKLNAVSSVIDESLSAAEPKPAPVPQACSIDNPDCEACQ</sequence>
<dbReference type="Pfam" id="PF02867">
    <property type="entry name" value="Ribonuc_red_lgC"/>
    <property type="match status" value="1"/>
</dbReference>
<dbReference type="PANTHER" id="PTHR11573">
    <property type="entry name" value="RIBONUCLEOSIDE-DIPHOSPHATE REDUCTASE LARGE CHAIN"/>
    <property type="match status" value="1"/>
</dbReference>
<feature type="region of interest" description="Disordered" evidence="11">
    <location>
        <begin position="1"/>
        <end position="25"/>
    </location>
</feature>
<dbReference type="NCBIfam" id="TIGR02506">
    <property type="entry name" value="NrdE_NrdA"/>
    <property type="match status" value="1"/>
</dbReference>
<reference evidence="13 14" key="1">
    <citation type="submission" date="2019-03" db="EMBL/GenBank/DDBJ databases">
        <title>Genomic Encyclopedia of Type Strains, Phase IV (KMG-IV): sequencing the most valuable type-strain genomes for metagenomic binning, comparative biology and taxonomic classification.</title>
        <authorList>
            <person name="Goeker M."/>
        </authorList>
    </citation>
    <scope>NUCLEOTIDE SEQUENCE [LARGE SCALE GENOMIC DNA]</scope>
    <source>
        <strain evidence="13 14">DSM 2286</strain>
    </source>
</reference>
<comment type="similarity">
    <text evidence="1 10">Belongs to the ribonucleoside diphosphate reductase large chain family.</text>
</comment>
<dbReference type="InterPro" id="IPR000788">
    <property type="entry name" value="RNR_lg_C"/>
</dbReference>
<evidence type="ECO:0000256" key="4">
    <source>
        <dbReference type="ARBA" id="ARBA00022840"/>
    </source>
</evidence>
<keyword evidence="5 10" id="KW-0560">Oxidoreductase</keyword>
<protein>
    <recommendedName>
        <fullName evidence="10">Ribonucleoside-diphosphate reductase</fullName>
        <ecNumber evidence="10">1.17.4.1</ecNumber>
    </recommendedName>
</protein>
<keyword evidence="3 9" id="KW-0547">Nucleotide-binding</keyword>
<dbReference type="GO" id="GO:0009263">
    <property type="term" value="P:deoxyribonucleotide biosynthetic process"/>
    <property type="evidence" value="ECO:0007669"/>
    <property type="project" value="UniProtKB-KW"/>
</dbReference>
<comment type="function">
    <text evidence="7 10">Provides the precursors necessary for DNA synthesis. Catalyzes the biosynthesis of deoxyribonucleotides from the corresponding ribonucleotides.</text>
</comment>
<dbReference type="Pfam" id="PF03477">
    <property type="entry name" value="ATP-cone"/>
    <property type="match status" value="1"/>
</dbReference>
<dbReference type="GO" id="GO:0005524">
    <property type="term" value="F:ATP binding"/>
    <property type="evidence" value="ECO:0007669"/>
    <property type="project" value="UniProtKB-UniRule"/>
</dbReference>
<evidence type="ECO:0000259" key="12">
    <source>
        <dbReference type="PROSITE" id="PS51161"/>
    </source>
</evidence>
<dbReference type="EMBL" id="SMMU01000001">
    <property type="protein sequence ID" value="TCL34892.1"/>
    <property type="molecule type" value="Genomic_DNA"/>
</dbReference>